<name>U4UFI2_DENPD</name>
<dbReference type="Proteomes" id="UP000030742">
    <property type="component" value="Unassembled WGS sequence"/>
</dbReference>
<reference evidence="1 2" key="1">
    <citation type="journal article" date="2013" name="Genome Biol.">
        <title>Draft genome of the mountain pine beetle, Dendroctonus ponderosae Hopkins, a major forest pest.</title>
        <authorList>
            <person name="Keeling C.I."/>
            <person name="Yuen M.M."/>
            <person name="Liao N.Y."/>
            <person name="Docking T.R."/>
            <person name="Chan S.K."/>
            <person name="Taylor G.A."/>
            <person name="Palmquist D.L."/>
            <person name="Jackman S.D."/>
            <person name="Nguyen A."/>
            <person name="Li M."/>
            <person name="Henderson H."/>
            <person name="Janes J.K."/>
            <person name="Zhao Y."/>
            <person name="Pandoh P."/>
            <person name="Moore R."/>
            <person name="Sperling F.A."/>
            <person name="Huber D.P."/>
            <person name="Birol I."/>
            <person name="Jones S.J."/>
            <person name="Bohlmann J."/>
        </authorList>
    </citation>
    <scope>NUCLEOTIDE SEQUENCE</scope>
</reference>
<evidence type="ECO:0000313" key="2">
    <source>
        <dbReference type="Proteomes" id="UP000030742"/>
    </source>
</evidence>
<evidence type="ECO:0000313" key="1">
    <source>
        <dbReference type="EMBL" id="ERL88675.1"/>
    </source>
</evidence>
<protein>
    <submittedName>
        <fullName evidence="1">Uncharacterized protein</fullName>
    </submittedName>
</protein>
<dbReference type="AlphaFoldDB" id="U4UFI2"/>
<dbReference type="OrthoDB" id="17536at2759"/>
<accession>U4UFI2</accession>
<sequence>MGVSQMLNRSGVPPANVGRPLVEVLAPWLRKAQNIHGITSVQTSLFQPWDVYKGSPPITFSRCLTTHQTVPYEFCKRLESPNLIQSFTAICCTYNLPFVRRKVTILSGYAQVKKNNKAGDVGVVTEELKIDVSDLMTKAKKLFSLYLESQDIPRECRLSYKTQEGRYSKSGILQTN</sequence>
<dbReference type="EMBL" id="KB632093">
    <property type="protein sequence ID" value="ERL88675.1"/>
    <property type="molecule type" value="Genomic_DNA"/>
</dbReference>
<organism evidence="1 2">
    <name type="scientific">Dendroctonus ponderosae</name>
    <name type="common">Mountain pine beetle</name>
    <dbReference type="NCBI Taxonomy" id="77166"/>
    <lineage>
        <taxon>Eukaryota</taxon>
        <taxon>Metazoa</taxon>
        <taxon>Ecdysozoa</taxon>
        <taxon>Arthropoda</taxon>
        <taxon>Hexapoda</taxon>
        <taxon>Insecta</taxon>
        <taxon>Pterygota</taxon>
        <taxon>Neoptera</taxon>
        <taxon>Endopterygota</taxon>
        <taxon>Coleoptera</taxon>
        <taxon>Polyphaga</taxon>
        <taxon>Cucujiformia</taxon>
        <taxon>Curculionidae</taxon>
        <taxon>Scolytinae</taxon>
        <taxon>Dendroctonus</taxon>
    </lineage>
</organism>
<gene>
    <name evidence="1" type="ORF">D910_06059</name>
</gene>
<proteinExistence type="predicted"/>